<protein>
    <submittedName>
        <fullName evidence="1">Uncharacterized protein</fullName>
    </submittedName>
</protein>
<reference evidence="1" key="1">
    <citation type="submission" date="2022-01" db="EMBL/GenBank/DDBJ databases">
        <authorList>
            <person name="Criscuolo A."/>
        </authorList>
    </citation>
    <scope>NUCLEOTIDE SEQUENCE</scope>
    <source>
        <strain evidence="1">CIP111891</strain>
    </source>
</reference>
<evidence type="ECO:0000313" key="2">
    <source>
        <dbReference type="Proteomes" id="UP000838821"/>
    </source>
</evidence>
<accession>A0ABM9CLI7</accession>
<comment type="caution">
    <text evidence="1">The sequence shown here is derived from an EMBL/GenBank/DDBJ whole genome shotgun (WGS) entry which is preliminary data.</text>
</comment>
<sequence length="66" mass="7513">MLFTARMRCKCGKVLALCPIRAYSLPTTCPLRALFTSKPVLIFHRVQAMILFEDTREVNAVFVPNL</sequence>
<proteinExistence type="predicted"/>
<name>A0ABM9CLI7_9BACL</name>
<dbReference type="EMBL" id="CAKMMW010000015">
    <property type="protein sequence ID" value="CAH1216883.1"/>
    <property type="molecule type" value="Genomic_DNA"/>
</dbReference>
<dbReference type="Proteomes" id="UP000838821">
    <property type="component" value="Unassembled WGS sequence"/>
</dbReference>
<organism evidence="1 2">
    <name type="scientific">Paenibacillus allorhizoplanae</name>
    <dbReference type="NCBI Taxonomy" id="2905648"/>
    <lineage>
        <taxon>Bacteria</taxon>
        <taxon>Bacillati</taxon>
        <taxon>Bacillota</taxon>
        <taxon>Bacilli</taxon>
        <taxon>Bacillales</taxon>
        <taxon>Paenibacillaceae</taxon>
        <taxon>Paenibacillus</taxon>
    </lineage>
</organism>
<gene>
    <name evidence="1" type="ORF">PAECIP111891_04499</name>
</gene>
<keyword evidence="2" id="KW-1185">Reference proteome</keyword>
<evidence type="ECO:0000313" key="1">
    <source>
        <dbReference type="EMBL" id="CAH1216883.1"/>
    </source>
</evidence>